<keyword evidence="1" id="KW-0812">Transmembrane</keyword>
<dbReference type="EMBL" id="QJKJ01016264">
    <property type="protein sequence ID" value="RDX61230.1"/>
    <property type="molecule type" value="Genomic_DNA"/>
</dbReference>
<evidence type="ECO:0000313" key="3">
    <source>
        <dbReference type="Proteomes" id="UP000257109"/>
    </source>
</evidence>
<accession>A0A371E5C5</accession>
<feature type="transmembrane region" description="Helical" evidence="1">
    <location>
        <begin position="43"/>
        <end position="61"/>
    </location>
</feature>
<comment type="caution">
    <text evidence="2">The sequence shown here is derived from an EMBL/GenBank/DDBJ whole genome shotgun (WGS) entry which is preliminary data.</text>
</comment>
<protein>
    <recommendedName>
        <fullName evidence="4">WAT1-related protein</fullName>
    </recommendedName>
</protein>
<keyword evidence="3" id="KW-1185">Reference proteome</keyword>
<gene>
    <name evidence="2" type="ORF">CR513_60560</name>
</gene>
<organism evidence="2 3">
    <name type="scientific">Mucuna pruriens</name>
    <name type="common">Velvet bean</name>
    <name type="synonym">Dolichos pruriens</name>
    <dbReference type="NCBI Taxonomy" id="157652"/>
    <lineage>
        <taxon>Eukaryota</taxon>
        <taxon>Viridiplantae</taxon>
        <taxon>Streptophyta</taxon>
        <taxon>Embryophyta</taxon>
        <taxon>Tracheophyta</taxon>
        <taxon>Spermatophyta</taxon>
        <taxon>Magnoliopsida</taxon>
        <taxon>eudicotyledons</taxon>
        <taxon>Gunneridae</taxon>
        <taxon>Pentapetalae</taxon>
        <taxon>rosids</taxon>
        <taxon>fabids</taxon>
        <taxon>Fabales</taxon>
        <taxon>Fabaceae</taxon>
        <taxon>Papilionoideae</taxon>
        <taxon>50 kb inversion clade</taxon>
        <taxon>NPAAA clade</taxon>
        <taxon>indigoferoid/millettioid clade</taxon>
        <taxon>Phaseoleae</taxon>
        <taxon>Mucuna</taxon>
    </lineage>
</organism>
<proteinExistence type="predicted"/>
<name>A0A371E5C5_MUCPR</name>
<evidence type="ECO:0000256" key="1">
    <source>
        <dbReference type="SAM" id="Phobius"/>
    </source>
</evidence>
<dbReference type="AlphaFoldDB" id="A0A371E5C5"/>
<sequence>MNGAMKKRASFCDNVLPSFYGISGHSSILRPRIIVVKFASHEIFSSIIGAFIVIIGLYLLLWGKSEQEVSQCSTEDPECRI</sequence>
<feature type="non-terminal residue" evidence="2">
    <location>
        <position position="1"/>
    </location>
</feature>
<keyword evidence="1" id="KW-0472">Membrane</keyword>
<evidence type="ECO:0000313" key="2">
    <source>
        <dbReference type="EMBL" id="RDX61230.1"/>
    </source>
</evidence>
<reference evidence="2" key="1">
    <citation type="submission" date="2018-05" db="EMBL/GenBank/DDBJ databases">
        <title>Draft genome of Mucuna pruriens seed.</title>
        <authorList>
            <person name="Nnadi N.E."/>
            <person name="Vos R."/>
            <person name="Hasami M.H."/>
            <person name="Devisetty U.K."/>
            <person name="Aguiy J.C."/>
        </authorList>
    </citation>
    <scope>NUCLEOTIDE SEQUENCE [LARGE SCALE GENOMIC DNA]</scope>
    <source>
        <strain evidence="2">JCA_2017</strain>
    </source>
</reference>
<keyword evidence="1" id="KW-1133">Transmembrane helix</keyword>
<dbReference type="Proteomes" id="UP000257109">
    <property type="component" value="Unassembled WGS sequence"/>
</dbReference>
<evidence type="ECO:0008006" key="4">
    <source>
        <dbReference type="Google" id="ProtNLM"/>
    </source>
</evidence>